<evidence type="ECO:0000313" key="1">
    <source>
        <dbReference type="EMBL" id="KAK8853676.1"/>
    </source>
</evidence>
<proteinExistence type="predicted"/>
<accession>A0ABR2HVR8</accession>
<protein>
    <submittedName>
        <fullName evidence="1">Uncharacterized protein</fullName>
    </submittedName>
</protein>
<gene>
    <name evidence="1" type="ORF">M9Y10_017237</name>
</gene>
<organism evidence="1 2">
    <name type="scientific">Tritrichomonas musculus</name>
    <dbReference type="NCBI Taxonomy" id="1915356"/>
    <lineage>
        <taxon>Eukaryota</taxon>
        <taxon>Metamonada</taxon>
        <taxon>Parabasalia</taxon>
        <taxon>Tritrichomonadida</taxon>
        <taxon>Tritrichomonadidae</taxon>
        <taxon>Tritrichomonas</taxon>
    </lineage>
</organism>
<evidence type="ECO:0000313" key="2">
    <source>
        <dbReference type="Proteomes" id="UP001470230"/>
    </source>
</evidence>
<dbReference type="InterPro" id="IPR024365">
    <property type="entry name" value="DUF3839"/>
</dbReference>
<dbReference type="EMBL" id="JAPFFF010000022">
    <property type="protein sequence ID" value="KAK8853676.1"/>
    <property type="molecule type" value="Genomic_DNA"/>
</dbReference>
<name>A0ABR2HVR8_9EUKA</name>
<comment type="caution">
    <text evidence="1">The sequence shown here is derived from an EMBL/GenBank/DDBJ whole genome shotgun (WGS) entry which is preliminary data.</text>
</comment>
<keyword evidence="2" id="KW-1185">Reference proteome</keyword>
<dbReference type="Proteomes" id="UP001470230">
    <property type="component" value="Unassembled WGS sequence"/>
</dbReference>
<dbReference type="Pfam" id="PF12943">
    <property type="entry name" value="DUF3839"/>
    <property type="match status" value="1"/>
</dbReference>
<reference evidence="1 2" key="1">
    <citation type="submission" date="2024-04" db="EMBL/GenBank/DDBJ databases">
        <title>Tritrichomonas musculus Genome.</title>
        <authorList>
            <person name="Alves-Ferreira E."/>
            <person name="Grigg M."/>
            <person name="Lorenzi H."/>
            <person name="Galac M."/>
        </authorList>
    </citation>
    <scope>NUCLEOTIDE SEQUENCE [LARGE SCALE GENOMIC DNA]</scope>
    <source>
        <strain evidence="1 2">EAF2021</strain>
    </source>
</reference>
<sequence length="511" mass="59476">MQETLKTIDNIITELFTLKTQLCKNHLQNAIYVNSLKKQTTSNTEEESLSEPLSEPQALFESRNCNPQISSDLECDTQIEPLSGSQIEPLSGSQLEASIRPKHRRIHRSFPLNRSKFLSDEQREKVLEFANTNKDLILNQPLSDRMKFLKKIISPNDSPIIIFLKILSLNEMTLIKSNKNAVNVANIVKVCNTANNALVQSDFSKEVSVFYRMNVERLRMTIKNDLLSNNYDPIKYKLNIETNTNLIHDIFMIFQSMPKLNDITQTIPEVPIFDQIEELKTDSAEIKKFIRKVNYDMIGYHCNHNSINEKCNKVYNNVVNIYKSDEYQDYKSFIDHALLIAISIINKDKDGKPYDVYPTSSAFLCKEPEDFSLGFIDKCRIKEVSDNILIINGMIANNNAQTNKSCSKCDAARRKYNYSLFQIDHMREELREQQEIDKHIEDTPDELKYDMKLFLQKNYPSIDRFLLKDVQSKYRTIFKISLSYDELKKKIEETGLFSISNVHRTMYVNRK</sequence>